<dbReference type="GeneID" id="107887947"/>
<evidence type="ECO:0000256" key="3">
    <source>
        <dbReference type="ARBA" id="ARBA00022475"/>
    </source>
</evidence>
<dbReference type="PANTHER" id="PTHR32219">
    <property type="entry name" value="RNA-BINDING PROTEIN YLMH-RELATED"/>
    <property type="match status" value="1"/>
</dbReference>
<name>A0ABM3A1M7_GOSHI</name>
<evidence type="ECO:0000313" key="12">
    <source>
        <dbReference type="Proteomes" id="UP000818029"/>
    </source>
</evidence>
<dbReference type="InterPro" id="IPR055282">
    <property type="entry name" value="PPI1-4"/>
</dbReference>
<evidence type="ECO:0000256" key="11">
    <source>
        <dbReference type="SAM" id="Phobius"/>
    </source>
</evidence>
<dbReference type="RefSeq" id="XP_040948440.1">
    <property type="nucleotide sequence ID" value="XM_041092506.1"/>
</dbReference>
<dbReference type="Proteomes" id="UP000818029">
    <property type="component" value="Chromosome D05"/>
</dbReference>
<gene>
    <name evidence="13" type="primary">LOC107887947</name>
</gene>
<feature type="region of interest" description="Disordered" evidence="10">
    <location>
        <begin position="907"/>
        <end position="951"/>
    </location>
</feature>
<feature type="region of interest" description="Disordered" evidence="10">
    <location>
        <begin position="836"/>
        <end position="893"/>
    </location>
</feature>
<keyword evidence="6 11" id="KW-1133">Transmembrane helix</keyword>
<feature type="region of interest" description="Disordered" evidence="10">
    <location>
        <begin position="980"/>
        <end position="1000"/>
    </location>
</feature>
<feature type="compositionally biased region" description="Basic and acidic residues" evidence="10">
    <location>
        <begin position="862"/>
        <end position="893"/>
    </location>
</feature>
<reference evidence="13" key="2">
    <citation type="submission" date="2025-08" db="UniProtKB">
        <authorList>
            <consortium name="RefSeq"/>
        </authorList>
    </citation>
    <scope>IDENTIFICATION</scope>
</reference>
<proteinExistence type="inferred from homology"/>
<evidence type="ECO:0000313" key="13">
    <source>
        <dbReference type="RefSeq" id="XP_040948440.1"/>
    </source>
</evidence>
<evidence type="ECO:0000256" key="10">
    <source>
        <dbReference type="SAM" id="MobiDB-lite"/>
    </source>
</evidence>
<feature type="compositionally biased region" description="Basic residues" evidence="10">
    <location>
        <begin position="931"/>
        <end position="943"/>
    </location>
</feature>
<feature type="transmembrane region" description="Helical" evidence="11">
    <location>
        <begin position="1020"/>
        <end position="1039"/>
    </location>
</feature>
<evidence type="ECO:0000256" key="5">
    <source>
        <dbReference type="ARBA" id="ARBA00022824"/>
    </source>
</evidence>
<keyword evidence="5" id="KW-0256">Endoplasmic reticulum</keyword>
<reference evidence="12" key="1">
    <citation type="journal article" date="2020" name="Nat. Genet.">
        <title>Genomic diversifications of five Gossypium allopolyploid species and their impact on cotton improvement.</title>
        <authorList>
            <person name="Chen Z.J."/>
            <person name="Sreedasyam A."/>
            <person name="Ando A."/>
            <person name="Song Q."/>
            <person name="De Santiago L.M."/>
            <person name="Hulse-Kemp A.M."/>
            <person name="Ding M."/>
            <person name="Ye W."/>
            <person name="Kirkbride R.C."/>
            <person name="Jenkins J."/>
            <person name="Plott C."/>
            <person name="Lovell J."/>
            <person name="Lin Y.M."/>
            <person name="Vaughn R."/>
            <person name="Liu B."/>
            <person name="Simpson S."/>
            <person name="Scheffler B.E."/>
            <person name="Wen L."/>
            <person name="Saski C.A."/>
            <person name="Grover C.E."/>
            <person name="Hu G."/>
            <person name="Conover J.L."/>
            <person name="Carlson J.W."/>
            <person name="Shu S."/>
            <person name="Boston L.B."/>
            <person name="Williams M."/>
            <person name="Peterson D.G."/>
            <person name="McGee K."/>
            <person name="Jones D.C."/>
            <person name="Wendel J.F."/>
            <person name="Stelly D.M."/>
            <person name="Grimwood J."/>
            <person name="Schmutz J."/>
        </authorList>
    </citation>
    <scope>NUCLEOTIDE SEQUENCE [LARGE SCALE GENOMIC DNA]</scope>
    <source>
        <strain evidence="12">cv. TM-1</strain>
    </source>
</reference>
<evidence type="ECO:0000256" key="2">
    <source>
        <dbReference type="ARBA" id="ARBA00004389"/>
    </source>
</evidence>
<evidence type="ECO:0000256" key="1">
    <source>
        <dbReference type="ARBA" id="ARBA00004162"/>
    </source>
</evidence>
<comment type="subcellular location">
    <subcellularLocation>
        <location evidence="1">Cell membrane</location>
        <topology evidence="1">Single-pass membrane protein</topology>
    </subcellularLocation>
    <subcellularLocation>
        <location evidence="2">Endoplasmic reticulum membrane</location>
        <topology evidence="2">Single-pass membrane protein</topology>
    </subcellularLocation>
</comment>
<evidence type="ECO:0000256" key="9">
    <source>
        <dbReference type="ARBA" id="ARBA00038080"/>
    </source>
</evidence>
<evidence type="ECO:0000256" key="7">
    <source>
        <dbReference type="ARBA" id="ARBA00023054"/>
    </source>
</evidence>
<keyword evidence="7" id="KW-0175">Coiled coil</keyword>
<organism evidence="12 13">
    <name type="scientific">Gossypium hirsutum</name>
    <name type="common">Upland cotton</name>
    <name type="synonym">Gossypium mexicanum</name>
    <dbReference type="NCBI Taxonomy" id="3635"/>
    <lineage>
        <taxon>Eukaryota</taxon>
        <taxon>Viridiplantae</taxon>
        <taxon>Streptophyta</taxon>
        <taxon>Embryophyta</taxon>
        <taxon>Tracheophyta</taxon>
        <taxon>Spermatophyta</taxon>
        <taxon>Magnoliopsida</taxon>
        <taxon>eudicotyledons</taxon>
        <taxon>Gunneridae</taxon>
        <taxon>Pentapetalae</taxon>
        <taxon>rosids</taxon>
        <taxon>malvids</taxon>
        <taxon>Malvales</taxon>
        <taxon>Malvaceae</taxon>
        <taxon>Malvoideae</taxon>
        <taxon>Gossypium</taxon>
    </lineage>
</organism>
<evidence type="ECO:0000256" key="4">
    <source>
        <dbReference type="ARBA" id="ARBA00022692"/>
    </source>
</evidence>
<feature type="compositionally biased region" description="Basic and acidic residues" evidence="10">
    <location>
        <begin position="907"/>
        <end position="930"/>
    </location>
</feature>
<comment type="similarity">
    <text evidence="9">Belongs to the plant Proton pump-interactor protein family.</text>
</comment>
<keyword evidence="12" id="KW-1185">Reference proteome</keyword>
<feature type="region of interest" description="Disordered" evidence="10">
    <location>
        <begin position="622"/>
        <end position="642"/>
    </location>
</feature>
<evidence type="ECO:0000256" key="6">
    <source>
        <dbReference type="ARBA" id="ARBA00022989"/>
    </source>
</evidence>
<sequence length="1040" mass="115757">MTKVEVTLLHVAADVDVVAEKDNEKRYLLNSAKVSCVKVGSGSSDVDVNGNDSVNGVLVESDGNCIVEEDHEVKSESDSVTITMNQQEADMVDEKENETRYLLNGANTSSVKVGTGSTDVYVNVNGSDSVNGVVVESGDNCIVEEDHEVKSESDSVTITMTQQEVDIVAEKENETRYLLIGANAICVKVSSGSSDVYVNGNDSVNGAVVESDGNCIVEEDHEVKSESDSVTITMNQQEADIVDEKENETRYLLNGANTSRVKVGTGSTDVYVNVNRSDPVNGVVVESGDNCIVEEDHKVTISMNKQEGEKPVEEKGGYVEEKSGDGDDCLAKQTVQDAAVVIDSSVLKSDSASDSSIVIDSSLKQSDGKVDCSVETDVNSIVIDSVTADDDATHIEIKTDSDSSKSSTTVETDANFVVGSISFVVDVQSNQYNGNLADSEMGSQLVDKSLDVVSGLKSETNVSSDSISVVASNSSERTCGITNGGIEFSSFDDEAERKIPLNYMIRVPRNNDESLKVEIRLAQIKVDEKSRIREGIRNDMQSTRVTCKEYGNDFNAAVSQERKARDLHRSKCREIESMQSVLDIEDIDIKIRNMEWTIQHQTLPLKDEKKFISDIKQLKQTREKLSSTMSRQDENQQGLDRKERLKSLKKEADQLKANLKNAEAITKAAKRKYYEETEKLSELQYQLKAANDIQQEVYAQLQSLKKQSYEKSKHFWQYKDDLNKANELASKGDKVALQNFCSNQVEKFMDLWNNNDEFRKEYVRCNERSTLWRLRTLDGRALGPGEVPPVIPRALNGRAVVDHTMSGLTLEDRTQELVAVAKAEKVLAEKVVEQKKFMKSAPPESVSTTASNGDKIEEAEEEKPKRTKEEEESDRKAEELRKEEEAAKLKEQRRVEEIAKAKEALERKMRKAEKDEAREANRAAKKAEKKEKKREKRAKKKENRKAVATAGDTGIEDEALSACSTFETLVETSKEIENKEKPIAATTERPQKASKFVKQTKVISIPPPIRNRGKQKRRPWMRVILTFLVILALFFLGNYI</sequence>
<keyword evidence="3" id="KW-1003">Cell membrane</keyword>
<evidence type="ECO:0000256" key="8">
    <source>
        <dbReference type="ARBA" id="ARBA00023136"/>
    </source>
</evidence>
<protein>
    <submittedName>
        <fullName evidence="13">Proton pump-interactor 1</fullName>
    </submittedName>
</protein>
<keyword evidence="4 11" id="KW-0812">Transmembrane</keyword>
<keyword evidence="8 11" id="KW-0472">Membrane</keyword>
<accession>A0ABM3A1M7</accession>
<dbReference type="PANTHER" id="PTHR32219:SF3">
    <property type="entry name" value="CALPONIN-LIKE DOMAIN PROTEIN"/>
    <property type="match status" value="1"/>
</dbReference>